<evidence type="ECO:0000313" key="2">
    <source>
        <dbReference type="EMBL" id="MCD7462304.1"/>
    </source>
</evidence>
<dbReference type="Proteomes" id="UP000823775">
    <property type="component" value="Unassembled WGS sequence"/>
</dbReference>
<feature type="compositionally biased region" description="Low complexity" evidence="1">
    <location>
        <begin position="15"/>
        <end position="26"/>
    </location>
</feature>
<reference evidence="2 3" key="1">
    <citation type="journal article" date="2021" name="BMC Genomics">
        <title>Datura genome reveals duplications of psychoactive alkaloid biosynthetic genes and high mutation rate following tissue culture.</title>
        <authorList>
            <person name="Rajewski A."/>
            <person name="Carter-House D."/>
            <person name="Stajich J."/>
            <person name="Litt A."/>
        </authorList>
    </citation>
    <scope>NUCLEOTIDE SEQUENCE [LARGE SCALE GENOMIC DNA]</scope>
    <source>
        <strain evidence="2">AR-01</strain>
    </source>
</reference>
<feature type="region of interest" description="Disordered" evidence="1">
    <location>
        <begin position="1"/>
        <end position="31"/>
    </location>
</feature>
<proteinExistence type="predicted"/>
<organism evidence="2 3">
    <name type="scientific">Datura stramonium</name>
    <name type="common">Jimsonweed</name>
    <name type="synonym">Common thornapple</name>
    <dbReference type="NCBI Taxonomy" id="4076"/>
    <lineage>
        <taxon>Eukaryota</taxon>
        <taxon>Viridiplantae</taxon>
        <taxon>Streptophyta</taxon>
        <taxon>Embryophyta</taxon>
        <taxon>Tracheophyta</taxon>
        <taxon>Spermatophyta</taxon>
        <taxon>Magnoliopsida</taxon>
        <taxon>eudicotyledons</taxon>
        <taxon>Gunneridae</taxon>
        <taxon>Pentapetalae</taxon>
        <taxon>asterids</taxon>
        <taxon>lamiids</taxon>
        <taxon>Solanales</taxon>
        <taxon>Solanaceae</taxon>
        <taxon>Solanoideae</taxon>
        <taxon>Datureae</taxon>
        <taxon>Datura</taxon>
    </lineage>
</organism>
<evidence type="ECO:0000313" key="3">
    <source>
        <dbReference type="Proteomes" id="UP000823775"/>
    </source>
</evidence>
<protein>
    <submittedName>
        <fullName evidence="2">Uncharacterized protein</fullName>
    </submittedName>
</protein>
<name>A0ABS8SU43_DATST</name>
<comment type="caution">
    <text evidence="2">The sequence shown here is derived from an EMBL/GenBank/DDBJ whole genome shotgun (WGS) entry which is preliminary data.</text>
</comment>
<gene>
    <name evidence="2" type="ORF">HAX54_048212</name>
</gene>
<accession>A0ABS8SU43</accession>
<sequence>MAEEFQLGRGNWWESSTSASSTSSSSRNKFIDSGISSCTKPSASSTALSSMASNIWPTEIHEDIKGRSDNSSMVFPGADSHKRYASESSISGEGGARQGVLSGDLFQMMGLGLPSQGLDWNQPFFRVKNLEWFSFDNSRRVEL</sequence>
<keyword evidence="3" id="KW-1185">Reference proteome</keyword>
<dbReference type="EMBL" id="JACEIK010000792">
    <property type="protein sequence ID" value="MCD7462304.1"/>
    <property type="molecule type" value="Genomic_DNA"/>
</dbReference>
<evidence type="ECO:0000256" key="1">
    <source>
        <dbReference type="SAM" id="MobiDB-lite"/>
    </source>
</evidence>